<comment type="caution">
    <text evidence="2">The sequence shown here is derived from an EMBL/GenBank/DDBJ whole genome shotgun (WGS) entry which is preliminary data.</text>
</comment>
<organism evidence="2 3">
    <name type="scientific">Lithohypha guttulata</name>
    <dbReference type="NCBI Taxonomy" id="1690604"/>
    <lineage>
        <taxon>Eukaryota</taxon>
        <taxon>Fungi</taxon>
        <taxon>Dikarya</taxon>
        <taxon>Ascomycota</taxon>
        <taxon>Pezizomycotina</taxon>
        <taxon>Eurotiomycetes</taxon>
        <taxon>Chaetothyriomycetidae</taxon>
        <taxon>Chaetothyriales</taxon>
        <taxon>Trichomeriaceae</taxon>
        <taxon>Lithohypha</taxon>
    </lineage>
</organism>
<gene>
    <name evidence="2" type="ORF">LTR05_003057</name>
</gene>
<dbReference type="Proteomes" id="UP001309876">
    <property type="component" value="Unassembled WGS sequence"/>
</dbReference>
<feature type="compositionally biased region" description="Polar residues" evidence="1">
    <location>
        <begin position="157"/>
        <end position="189"/>
    </location>
</feature>
<reference evidence="2 3" key="1">
    <citation type="submission" date="2023-08" db="EMBL/GenBank/DDBJ databases">
        <title>Black Yeasts Isolated from many extreme environments.</title>
        <authorList>
            <person name="Coleine C."/>
            <person name="Stajich J.E."/>
            <person name="Selbmann L."/>
        </authorList>
    </citation>
    <scope>NUCLEOTIDE SEQUENCE [LARGE SCALE GENOMIC DNA]</scope>
    <source>
        <strain evidence="2 3">CCFEE 5910</strain>
    </source>
</reference>
<proteinExistence type="predicted"/>
<feature type="region of interest" description="Disordered" evidence="1">
    <location>
        <begin position="1"/>
        <end position="140"/>
    </location>
</feature>
<feature type="compositionally biased region" description="Low complexity" evidence="1">
    <location>
        <begin position="382"/>
        <end position="394"/>
    </location>
</feature>
<evidence type="ECO:0000313" key="3">
    <source>
        <dbReference type="Proteomes" id="UP001309876"/>
    </source>
</evidence>
<name>A0AAN7T3X8_9EURO</name>
<feature type="region of interest" description="Disordered" evidence="1">
    <location>
        <begin position="325"/>
        <end position="406"/>
    </location>
</feature>
<dbReference type="EMBL" id="JAVRRJ010000002">
    <property type="protein sequence ID" value="KAK5088835.1"/>
    <property type="molecule type" value="Genomic_DNA"/>
</dbReference>
<accession>A0AAN7T3X8</accession>
<feature type="compositionally biased region" description="Polar residues" evidence="1">
    <location>
        <begin position="33"/>
        <end position="50"/>
    </location>
</feature>
<feature type="compositionally biased region" description="Basic residues" evidence="1">
    <location>
        <begin position="1"/>
        <end position="23"/>
    </location>
</feature>
<feature type="compositionally biased region" description="Basic and acidic residues" evidence="1">
    <location>
        <begin position="340"/>
        <end position="361"/>
    </location>
</feature>
<dbReference type="AlphaFoldDB" id="A0AAN7T3X8"/>
<sequence length="860" mass="92402">MAKLQKRLNQEHRHHLTPKHKVAKLTPAEIRSLNHSADVSKSASLRSVDQISIRGSDRVPSSTPPLTPDTPFSPHQLAPQRHGSAARLPTPPHSPSSERRGSNASARQIHAPKPISHVQAPHLSNGIVNSRSPSANSYRGVATYRGPEITRTGSLTMLQHPPQNIVSNPLSQFSRPRQSTLTSSPQKTTLEPLANDDSPASVVDTQPRQQPLGVISHNPSRDHSPVRVSDSPVSMEGGKVPDMNKVGSNGSGGKPVTSDIPEVESDANGEKVNAETSEKQAKHKVWRKTLTGPPDKDQEPTPLRKEHRRRTLMAPKNGYCLHAISYSDTKPGEPPLMRNTLKDELPSSKTSVFKEGRKSADMDTEYGQHPAVRPLSTDGQPSADVVRDSSSSVSKGKRRELDLHPGLDTDGLSLSSSVPSYSRCNCCGRVTKPGGFDSDLSPVLENENLRTNFSLEANKSVSNQRKRSSSISTGARRYTPIIPMEVGNETKQARIEPMNTPISGANTAQQMKGVAVNKLGDVIGPGSVPLAIMPRSRTDPRLSRFGSLHAKIKETDDDANAEEQMSSQNLPPHQAQRFVSLYGLREIAQQQAQQQERSSSLLQGQSQGAYQAQQVRHYSLPNNYRPVKSSRLAQGTEDYTPITASNDDQQSIHQNSTPAVEKPLSDSPTSPKESHPVMQSDATSSKDDDEPVFDLSSVDGSFVHNSLSRRVTILRDHSPVNGVNGTNSIRTPIEANTSRALTPASNGVVSKIDTSDYSSSIGQAITTPSAIRSAPAATASRSLSGSPVPTDSSLTNGTHGDSQTTRTTIVRIIPTASLTASVPRKPSDPLKLGDWVLPASPNLANANARGGSGQSTIAGA</sequence>
<feature type="compositionally biased region" description="Polar residues" evidence="1">
    <location>
        <begin position="779"/>
        <end position="803"/>
    </location>
</feature>
<evidence type="ECO:0000313" key="2">
    <source>
        <dbReference type="EMBL" id="KAK5088835.1"/>
    </source>
</evidence>
<keyword evidence="3" id="KW-1185">Reference proteome</keyword>
<feature type="region of interest" description="Disordered" evidence="1">
    <location>
        <begin position="772"/>
        <end position="808"/>
    </location>
</feature>
<feature type="region of interest" description="Disordered" evidence="1">
    <location>
        <begin position="639"/>
        <end position="693"/>
    </location>
</feature>
<feature type="compositionally biased region" description="Polar residues" evidence="1">
    <location>
        <begin position="642"/>
        <end position="658"/>
    </location>
</feature>
<evidence type="ECO:0000256" key="1">
    <source>
        <dbReference type="SAM" id="MobiDB-lite"/>
    </source>
</evidence>
<feature type="compositionally biased region" description="Basic and acidic residues" evidence="1">
    <location>
        <begin position="268"/>
        <end position="280"/>
    </location>
</feature>
<feature type="compositionally biased region" description="Basic and acidic residues" evidence="1">
    <location>
        <begin position="294"/>
        <end position="304"/>
    </location>
</feature>
<feature type="compositionally biased region" description="Polar residues" evidence="1">
    <location>
        <begin position="126"/>
        <end position="137"/>
    </location>
</feature>
<protein>
    <submittedName>
        <fullName evidence="2">Uncharacterized protein</fullName>
    </submittedName>
</protein>
<feature type="region of interest" description="Disordered" evidence="1">
    <location>
        <begin position="157"/>
        <end position="306"/>
    </location>
</feature>